<evidence type="ECO:0000313" key="2">
    <source>
        <dbReference type="EMBL" id="TCK58723.1"/>
    </source>
</evidence>
<evidence type="ECO:0000313" key="3">
    <source>
        <dbReference type="Proteomes" id="UP000295565"/>
    </source>
</evidence>
<dbReference type="AlphaFoldDB" id="A0A4R1K4R2"/>
<keyword evidence="3" id="KW-1185">Reference proteome</keyword>
<dbReference type="EMBL" id="SMGD01000011">
    <property type="protein sequence ID" value="TCK58723.1"/>
    <property type="molecule type" value="Genomic_DNA"/>
</dbReference>
<dbReference type="Proteomes" id="UP000295565">
    <property type="component" value="Unassembled WGS sequence"/>
</dbReference>
<feature type="chain" id="PRO_5020868066" evidence="1">
    <location>
        <begin position="23"/>
        <end position="172"/>
    </location>
</feature>
<name>A0A4R1K4R2_9GAMM</name>
<proteinExistence type="predicted"/>
<keyword evidence="1" id="KW-0732">Signal</keyword>
<feature type="signal peptide" evidence="1">
    <location>
        <begin position="1"/>
        <end position="22"/>
    </location>
</feature>
<comment type="caution">
    <text evidence="2">The sequence shown here is derived from an EMBL/GenBank/DDBJ whole genome shotgun (WGS) entry which is preliminary data.</text>
</comment>
<protein>
    <submittedName>
        <fullName evidence="2">Uncharacterized protein DUF4823</fullName>
    </submittedName>
</protein>
<dbReference type="RefSeq" id="WP_131911685.1">
    <property type="nucleotide sequence ID" value="NZ_OU594967.1"/>
</dbReference>
<sequence>MRKLFCILIYTCLSALSFPLWATPLKEHHNVLISRIRQPINGPNQNQQMNDEGSLALTQAFKHYSKAKVTYSPACNSVDCLAGPKSQGYYYYVSPQWVFWNATDPKTQHPSLKIAIYDIRSRQVIATQIINANKSSALIGQPDPILANQVRLTVKALYQQQSEKSTQSPRSK</sequence>
<organism evidence="2 3">
    <name type="scientific">Celerinatantimonas diazotrophica</name>
    <dbReference type="NCBI Taxonomy" id="412034"/>
    <lineage>
        <taxon>Bacteria</taxon>
        <taxon>Pseudomonadati</taxon>
        <taxon>Pseudomonadota</taxon>
        <taxon>Gammaproteobacteria</taxon>
        <taxon>Celerinatantimonadaceae</taxon>
        <taxon>Celerinatantimonas</taxon>
    </lineage>
</organism>
<evidence type="ECO:0000256" key="1">
    <source>
        <dbReference type="SAM" id="SignalP"/>
    </source>
</evidence>
<reference evidence="2 3" key="1">
    <citation type="submission" date="2019-03" db="EMBL/GenBank/DDBJ databases">
        <title>Genomic Encyclopedia of Type Strains, Phase IV (KMG-IV): sequencing the most valuable type-strain genomes for metagenomic binning, comparative biology and taxonomic classification.</title>
        <authorList>
            <person name="Goeker M."/>
        </authorList>
    </citation>
    <scope>NUCLEOTIDE SEQUENCE [LARGE SCALE GENOMIC DNA]</scope>
    <source>
        <strain evidence="2 3">DSM 18577</strain>
    </source>
</reference>
<gene>
    <name evidence="2" type="ORF">EV690_0862</name>
</gene>
<accession>A0A4R1K4R2</accession>